<dbReference type="Proteomes" id="UP001218881">
    <property type="component" value="Segment"/>
</dbReference>
<proteinExistence type="predicted"/>
<keyword evidence="2" id="KW-1185">Reference proteome</keyword>
<name>A0AAF0JIU8_9CAUD</name>
<reference evidence="1" key="1">
    <citation type="submission" date="2023-02" db="EMBL/GenBank/DDBJ databases">
        <authorList>
            <person name="Rihtman B."/>
        </authorList>
    </citation>
    <scope>NUCLEOTIDE SEQUENCE</scope>
</reference>
<dbReference type="EMBL" id="OQ376857">
    <property type="protein sequence ID" value="WFG40871.1"/>
    <property type="molecule type" value="Genomic_DNA"/>
</dbReference>
<evidence type="ECO:0000313" key="2">
    <source>
        <dbReference type="Proteomes" id="UP001218881"/>
    </source>
</evidence>
<sequence length="179" mass="20644">MAMTRQPYWDFMRDGKTPQERALDELARLSQEFEMERQWGIYLAGSLRNPAIPSIHRELELLTGQTVFSDWYAAGPEADDHWKAYYKGRGVSYREALKRPASVNTFNFDQRNMLDSDAIVLALPAGKSGHMELGWMLGQGRPGYILLDSNEDRWDVMYQFATGVTADMEELATWLKNKR</sequence>
<gene>
    <name evidence="1" type="ORF">ParaKuw1_00038</name>
</gene>
<protein>
    <submittedName>
        <fullName evidence="1">Nucleoside deoxyribosyltransferase</fullName>
    </submittedName>
</protein>
<evidence type="ECO:0000313" key="1">
    <source>
        <dbReference type="EMBL" id="WFG40871.1"/>
    </source>
</evidence>
<accession>A0AAF0JIU8</accession>
<organism evidence="1 2">
    <name type="scientific">Paracoccus phage ParKuw1</name>
    <dbReference type="NCBI Taxonomy" id="3032415"/>
    <lineage>
        <taxon>Viruses</taxon>
        <taxon>Duplodnaviria</taxon>
        <taxon>Heunggongvirae</taxon>
        <taxon>Uroviricota</taxon>
        <taxon>Caudoviricetes</taxon>
        <taxon>Autographivirales</taxon>
        <taxon>Autographivirales incertae sedis</taxon>
        <taxon>Kuwvirus</taxon>
        <taxon>Kuwvirus ParKuw1</taxon>
    </lineage>
</organism>